<gene>
    <name evidence="2" type="ORF">LCGC14_0136470</name>
</gene>
<evidence type="ECO:0000259" key="1">
    <source>
        <dbReference type="Pfam" id="PF00266"/>
    </source>
</evidence>
<dbReference type="InterPro" id="IPR015424">
    <property type="entry name" value="PyrdxlP-dep_Trfase"/>
</dbReference>
<sequence>MHTSHTWQHEFPIDPAICYLNHAAVAPWPQRAAKAVSRFAQENTHQGARDYPRWAKLEKHLRQQLKQLINAPSTDDIALVKNTSEALSFVAQGIDWQKGDEIITSNQEFPSNRIPWEALSSRGVILQQIALEGDDPEQALIDAMTAQTRLLTISSVQYASGLRMDLERLGAACKARGVLFCVDAIQSIGALPFDVQAINCDFAMADGHKWLLGPEGLGVFYCHESVREHLQLTQHGWHMVEAMGNYDLQQWTPASSARRFEAGSPNTLAQHALSASLELLLETGMNEVAELLQERVSYLISQLEQIQGCQLLSPKHKERRAGIVTFAIEGIDHAVLHRGLMQAGVICAQRGGGIRWSPHFYTANTCLDKAVSRLQELIAQQRANSASR</sequence>
<accession>A0A0F9XJV1</accession>
<reference evidence="2" key="1">
    <citation type="journal article" date="2015" name="Nature">
        <title>Complex archaea that bridge the gap between prokaryotes and eukaryotes.</title>
        <authorList>
            <person name="Spang A."/>
            <person name="Saw J.H."/>
            <person name="Jorgensen S.L."/>
            <person name="Zaremba-Niedzwiedzka K."/>
            <person name="Martijn J."/>
            <person name="Lind A.E."/>
            <person name="van Eijk R."/>
            <person name="Schleper C."/>
            <person name="Guy L."/>
            <person name="Ettema T.J."/>
        </authorList>
    </citation>
    <scope>NUCLEOTIDE SEQUENCE</scope>
</reference>
<dbReference type="InterPro" id="IPR015421">
    <property type="entry name" value="PyrdxlP-dep_Trfase_major"/>
</dbReference>
<dbReference type="Gene3D" id="3.40.640.10">
    <property type="entry name" value="Type I PLP-dependent aspartate aminotransferase-like (Major domain)"/>
    <property type="match status" value="1"/>
</dbReference>
<dbReference type="SUPFAM" id="SSF53383">
    <property type="entry name" value="PLP-dependent transferases"/>
    <property type="match status" value="1"/>
</dbReference>
<dbReference type="PANTHER" id="PTHR43586">
    <property type="entry name" value="CYSTEINE DESULFURASE"/>
    <property type="match status" value="1"/>
</dbReference>
<name>A0A0F9XJV1_9ZZZZ</name>
<feature type="domain" description="Aminotransferase class V" evidence="1">
    <location>
        <begin position="19"/>
        <end position="347"/>
    </location>
</feature>
<dbReference type="Pfam" id="PF00266">
    <property type="entry name" value="Aminotran_5"/>
    <property type="match status" value="1"/>
</dbReference>
<evidence type="ECO:0000313" key="2">
    <source>
        <dbReference type="EMBL" id="KKN99556.1"/>
    </source>
</evidence>
<organism evidence="2">
    <name type="scientific">marine sediment metagenome</name>
    <dbReference type="NCBI Taxonomy" id="412755"/>
    <lineage>
        <taxon>unclassified sequences</taxon>
        <taxon>metagenomes</taxon>
        <taxon>ecological metagenomes</taxon>
    </lineage>
</organism>
<comment type="caution">
    <text evidence="2">The sequence shown here is derived from an EMBL/GenBank/DDBJ whole genome shotgun (WGS) entry which is preliminary data.</text>
</comment>
<dbReference type="InterPro" id="IPR000192">
    <property type="entry name" value="Aminotrans_V_dom"/>
</dbReference>
<dbReference type="Gene3D" id="3.90.1150.10">
    <property type="entry name" value="Aspartate Aminotransferase, domain 1"/>
    <property type="match status" value="1"/>
</dbReference>
<dbReference type="EMBL" id="LAZR01000046">
    <property type="protein sequence ID" value="KKN99556.1"/>
    <property type="molecule type" value="Genomic_DNA"/>
</dbReference>
<proteinExistence type="predicted"/>
<dbReference type="AlphaFoldDB" id="A0A0F9XJV1"/>
<protein>
    <recommendedName>
        <fullName evidence="1">Aminotransferase class V domain-containing protein</fullName>
    </recommendedName>
</protein>
<dbReference type="PANTHER" id="PTHR43586:SF15">
    <property type="entry name" value="BLR3095 PROTEIN"/>
    <property type="match status" value="1"/>
</dbReference>
<dbReference type="InterPro" id="IPR015422">
    <property type="entry name" value="PyrdxlP-dep_Trfase_small"/>
</dbReference>